<feature type="domain" description="Cation efflux protein transmembrane" evidence="10">
    <location>
        <begin position="2"/>
        <end position="154"/>
    </location>
</feature>
<dbReference type="InterPro" id="IPR002524">
    <property type="entry name" value="Cation_efflux"/>
</dbReference>
<dbReference type="InterPro" id="IPR050681">
    <property type="entry name" value="CDF/SLC30A"/>
</dbReference>
<evidence type="ECO:0000256" key="6">
    <source>
        <dbReference type="ARBA" id="ARBA00022989"/>
    </source>
</evidence>
<evidence type="ECO:0000256" key="2">
    <source>
        <dbReference type="ARBA" id="ARBA00008873"/>
    </source>
</evidence>
<comment type="subcellular location">
    <subcellularLocation>
        <location evidence="1">Membrane</location>
        <topology evidence="1">Multi-pass membrane protein</topology>
    </subcellularLocation>
</comment>
<evidence type="ECO:0000256" key="5">
    <source>
        <dbReference type="ARBA" id="ARBA00022906"/>
    </source>
</evidence>
<dbReference type="InterPro" id="IPR027470">
    <property type="entry name" value="Cation_efflux_CTD"/>
</dbReference>
<keyword evidence="5" id="KW-0864">Zinc transport</keyword>
<dbReference type="SUPFAM" id="SSF160240">
    <property type="entry name" value="Cation efflux protein cytoplasmic domain-like"/>
    <property type="match status" value="1"/>
</dbReference>
<keyword evidence="13" id="KW-1185">Reference proteome</keyword>
<dbReference type="NCBIfam" id="TIGR01297">
    <property type="entry name" value="CDF"/>
    <property type="match status" value="1"/>
</dbReference>
<keyword evidence="5" id="KW-0862">Zinc</keyword>
<keyword evidence="8 9" id="KW-0472">Membrane</keyword>
<dbReference type="InterPro" id="IPR058533">
    <property type="entry name" value="Cation_efflux_TM"/>
</dbReference>
<dbReference type="Pfam" id="PF16916">
    <property type="entry name" value="ZT_dimer"/>
    <property type="match status" value="1"/>
</dbReference>
<dbReference type="Proteomes" id="UP001177140">
    <property type="component" value="Unassembled WGS sequence"/>
</dbReference>
<dbReference type="SUPFAM" id="SSF161111">
    <property type="entry name" value="Cation efflux protein transmembrane domain-like"/>
    <property type="match status" value="1"/>
</dbReference>
<evidence type="ECO:0000259" key="11">
    <source>
        <dbReference type="Pfam" id="PF16916"/>
    </source>
</evidence>
<feature type="transmembrane region" description="Helical" evidence="9">
    <location>
        <begin position="21"/>
        <end position="43"/>
    </location>
</feature>
<evidence type="ECO:0000256" key="9">
    <source>
        <dbReference type="SAM" id="Phobius"/>
    </source>
</evidence>
<comment type="caution">
    <text evidence="12">The sequence shown here is derived from an EMBL/GenBank/DDBJ whole genome shotgun (WGS) entry which is preliminary data.</text>
</comment>
<organism evidence="12 13">
    <name type="scientific">Papaver nudicaule</name>
    <name type="common">Iceland poppy</name>
    <dbReference type="NCBI Taxonomy" id="74823"/>
    <lineage>
        <taxon>Eukaryota</taxon>
        <taxon>Viridiplantae</taxon>
        <taxon>Streptophyta</taxon>
        <taxon>Embryophyta</taxon>
        <taxon>Tracheophyta</taxon>
        <taxon>Spermatophyta</taxon>
        <taxon>Magnoliopsida</taxon>
        <taxon>Ranunculales</taxon>
        <taxon>Papaveraceae</taxon>
        <taxon>Papaveroideae</taxon>
        <taxon>Papaver</taxon>
    </lineage>
</organism>
<evidence type="ECO:0000256" key="8">
    <source>
        <dbReference type="ARBA" id="ARBA00023136"/>
    </source>
</evidence>
<sequence length="232" mass="26090">MWASSWEPTPRYSYGFFRIEVLGALATVLIQWIVTGVLVYEAVERITKQNAIHEIKGWVMVLLSSISVLVNIFLVILFHRHHESQGHTVNINTESAYLHALGDSLLSIGVLIGGLVIWIQPKWKIVDLICTFIFSLLVLKTTLAMVRKLFGVLMECAPRGVDPTAVANSLAGIHEVVAVEDLHIWSITAEKVFLTSHVKVNPESNPYTVLDQVIQHIRQEYKINDVTIQIEV</sequence>
<reference evidence="12" key="1">
    <citation type="submission" date="2022-03" db="EMBL/GenBank/DDBJ databases">
        <title>A functionally conserved STORR gene fusion in Papaver species that diverged 16.8 million years ago.</title>
        <authorList>
            <person name="Catania T."/>
        </authorList>
    </citation>
    <scope>NUCLEOTIDE SEQUENCE</scope>
    <source>
        <strain evidence="12">S-191538</strain>
    </source>
</reference>
<accession>A0AA41V443</accession>
<dbReference type="PANTHER" id="PTHR11562">
    <property type="entry name" value="CATION EFFLUX PROTEIN/ ZINC TRANSPORTER"/>
    <property type="match status" value="1"/>
</dbReference>
<dbReference type="InterPro" id="IPR036837">
    <property type="entry name" value="Cation_efflux_CTD_sf"/>
</dbReference>
<dbReference type="PANTHER" id="PTHR11562:SF101">
    <property type="entry name" value="METAL TOLERANCE PROTEIN B"/>
    <property type="match status" value="1"/>
</dbReference>
<dbReference type="GO" id="GO:0005886">
    <property type="term" value="C:plasma membrane"/>
    <property type="evidence" value="ECO:0007669"/>
    <property type="project" value="TreeGrafter"/>
</dbReference>
<feature type="domain" description="Cation efflux protein cytoplasmic" evidence="11">
    <location>
        <begin position="161"/>
        <end position="231"/>
    </location>
</feature>
<protein>
    <submittedName>
        <fullName evidence="12">Uncharacterized protein</fullName>
    </submittedName>
</protein>
<dbReference type="Pfam" id="PF01545">
    <property type="entry name" value="Cation_efflux"/>
    <property type="match status" value="1"/>
</dbReference>
<keyword evidence="4 9" id="KW-0812">Transmembrane</keyword>
<gene>
    <name evidence="12" type="ORF">MKW94_022405</name>
</gene>
<evidence type="ECO:0000256" key="1">
    <source>
        <dbReference type="ARBA" id="ARBA00004141"/>
    </source>
</evidence>
<evidence type="ECO:0000256" key="3">
    <source>
        <dbReference type="ARBA" id="ARBA00022448"/>
    </source>
</evidence>
<evidence type="ECO:0000256" key="7">
    <source>
        <dbReference type="ARBA" id="ARBA00023065"/>
    </source>
</evidence>
<keyword evidence="7" id="KW-0406">Ion transport</keyword>
<name>A0AA41V443_PAPNU</name>
<comment type="similarity">
    <text evidence="2">Belongs to the cation diffusion facilitator (CDF) transporter (TC 2.A.4) family. SLC30A subfamily.</text>
</comment>
<proteinExistence type="inferred from homology"/>
<dbReference type="GO" id="GO:0005385">
    <property type="term" value="F:zinc ion transmembrane transporter activity"/>
    <property type="evidence" value="ECO:0007669"/>
    <property type="project" value="TreeGrafter"/>
</dbReference>
<evidence type="ECO:0000313" key="12">
    <source>
        <dbReference type="EMBL" id="MCL7033875.1"/>
    </source>
</evidence>
<keyword evidence="6 9" id="KW-1133">Transmembrane helix</keyword>
<feature type="transmembrane region" description="Helical" evidence="9">
    <location>
        <begin position="125"/>
        <end position="146"/>
    </location>
</feature>
<feature type="transmembrane region" description="Helical" evidence="9">
    <location>
        <begin position="98"/>
        <end position="119"/>
    </location>
</feature>
<feature type="transmembrane region" description="Helical" evidence="9">
    <location>
        <begin position="55"/>
        <end position="78"/>
    </location>
</feature>
<dbReference type="EMBL" id="JAJJMA010139462">
    <property type="protein sequence ID" value="MCL7033875.1"/>
    <property type="molecule type" value="Genomic_DNA"/>
</dbReference>
<dbReference type="AlphaFoldDB" id="A0AA41V443"/>
<evidence type="ECO:0000256" key="4">
    <source>
        <dbReference type="ARBA" id="ARBA00022692"/>
    </source>
</evidence>
<dbReference type="Gene3D" id="1.20.1510.10">
    <property type="entry name" value="Cation efflux protein transmembrane domain"/>
    <property type="match status" value="1"/>
</dbReference>
<evidence type="ECO:0000313" key="13">
    <source>
        <dbReference type="Proteomes" id="UP001177140"/>
    </source>
</evidence>
<dbReference type="InterPro" id="IPR027469">
    <property type="entry name" value="Cation_efflux_TMD_sf"/>
</dbReference>
<evidence type="ECO:0000259" key="10">
    <source>
        <dbReference type="Pfam" id="PF01545"/>
    </source>
</evidence>
<keyword evidence="3" id="KW-0813">Transport</keyword>